<dbReference type="Pfam" id="PF04012">
    <property type="entry name" value="PspA_IM30"/>
    <property type="match status" value="1"/>
</dbReference>
<evidence type="ECO:0000256" key="1">
    <source>
        <dbReference type="ARBA" id="ARBA00043985"/>
    </source>
</evidence>
<dbReference type="EMBL" id="CP060731">
    <property type="protein sequence ID" value="QNN78199.1"/>
    <property type="molecule type" value="Genomic_DNA"/>
</dbReference>
<reference evidence="3 4" key="1">
    <citation type="submission" date="2020-08" db="EMBL/GenBank/DDBJ databases">
        <title>Streptomycin Non-resistant strain, P. mexicana.</title>
        <authorList>
            <person name="Ganesh-Kumar S."/>
            <person name="Zhe T."/>
            <person name="Yu Z."/>
            <person name="Min Y."/>
        </authorList>
    </citation>
    <scope>NUCLEOTIDE SEQUENCE [LARGE SCALE GENOMIC DNA]</scope>
    <source>
        <strain evidence="3 4">GTZY2</strain>
    </source>
</reference>
<organism evidence="3 4">
    <name type="scientific">Pseudoxanthomonas mexicana</name>
    <dbReference type="NCBI Taxonomy" id="128785"/>
    <lineage>
        <taxon>Bacteria</taxon>
        <taxon>Pseudomonadati</taxon>
        <taxon>Pseudomonadota</taxon>
        <taxon>Gammaproteobacteria</taxon>
        <taxon>Lysobacterales</taxon>
        <taxon>Lysobacteraceae</taxon>
        <taxon>Pseudoxanthomonas</taxon>
    </lineage>
</organism>
<comment type="similarity">
    <text evidence="1">Belongs to the PspA/Vipp/IM30 family.</text>
</comment>
<name>A0A7G9TDM4_PSEMX</name>
<evidence type="ECO:0000256" key="2">
    <source>
        <dbReference type="SAM" id="MobiDB-lite"/>
    </source>
</evidence>
<proteinExistence type="inferred from homology"/>
<accession>A0A7G9TDM4</accession>
<dbReference type="RefSeq" id="WP_187573632.1">
    <property type="nucleotide sequence ID" value="NZ_CP060731.1"/>
</dbReference>
<evidence type="ECO:0000313" key="3">
    <source>
        <dbReference type="EMBL" id="QNN78199.1"/>
    </source>
</evidence>
<evidence type="ECO:0000313" key="4">
    <source>
        <dbReference type="Proteomes" id="UP000515838"/>
    </source>
</evidence>
<dbReference type="AlphaFoldDB" id="A0A7G9TDM4"/>
<dbReference type="InterPro" id="IPR007157">
    <property type="entry name" value="PspA_VIPP1"/>
</dbReference>
<dbReference type="Proteomes" id="UP000515838">
    <property type="component" value="Chromosome"/>
</dbReference>
<dbReference type="GeneID" id="81469678"/>
<feature type="region of interest" description="Disordered" evidence="2">
    <location>
        <begin position="173"/>
        <end position="220"/>
    </location>
</feature>
<sequence>MPDTLKTLFKRIQEGMEGVADAVLGDRAERLLDEEIRAIDDALHGARGEHAAAKARRVANEQHQAAITARIGEAEARVETALKQGRATLARTAADQVVHLEAERSQRMHEGHVLGTQERQFAHVVEQLEGRLRRLKHQLDILRASNRLQRAQATVARRQPGDALYPEPAFASAARMKQRRAPIEGTGVTGQRKHRKTADDPAQAVLDRARKRITSSARKR</sequence>
<protein>
    <submittedName>
        <fullName evidence="3">PspA/IM30 family protein</fullName>
    </submittedName>
</protein>
<gene>
    <name evidence="3" type="ORF">IAE60_01795</name>
</gene>
<feature type="compositionally biased region" description="Basic residues" evidence="2">
    <location>
        <begin position="209"/>
        <end position="220"/>
    </location>
</feature>